<reference evidence="2" key="1">
    <citation type="journal article" date="2015" name="Genom Data">
        <title>Genome sequences of six Phytophthora species associated with forests in New Zealand.</title>
        <authorList>
            <person name="Studholme D.J."/>
            <person name="McDougal R.L."/>
            <person name="Sambles C."/>
            <person name="Hansen E."/>
            <person name="Hardy G."/>
            <person name="Grant M."/>
            <person name="Ganley R.J."/>
            <person name="Williams N.M."/>
        </authorList>
    </citation>
    <scope>NUCLEOTIDE SEQUENCE</scope>
    <source>
        <strain evidence="2">NZFS 2646</strain>
        <strain evidence="3">NZFS 3630</strain>
    </source>
</reference>
<feature type="domain" description="Protein kinase" evidence="1">
    <location>
        <begin position="1"/>
        <end position="131"/>
    </location>
</feature>
<dbReference type="Proteomes" id="UP000792063">
    <property type="component" value="Unassembled WGS sequence"/>
</dbReference>
<dbReference type="AlphaFoldDB" id="A0A3R7JXQ9"/>
<evidence type="ECO:0000313" key="7">
    <source>
        <dbReference type="Proteomes" id="UP000285883"/>
    </source>
</evidence>
<proteinExistence type="predicted"/>
<reference evidence="2" key="3">
    <citation type="submission" date="2020-06" db="EMBL/GenBank/DDBJ databases">
        <authorList>
            <person name="Studholme D.J."/>
        </authorList>
    </citation>
    <scope>NUCLEOTIDE SEQUENCE</scope>
    <source>
        <strain evidence="2">NZFS 2646</strain>
        <strain evidence="3">NZFS 3630</strain>
    </source>
</reference>
<dbReference type="GO" id="GO:0005524">
    <property type="term" value="F:ATP binding"/>
    <property type="evidence" value="ECO:0007669"/>
    <property type="project" value="InterPro"/>
</dbReference>
<protein>
    <recommendedName>
        <fullName evidence="1">Protein kinase domain-containing protein</fullName>
    </recommendedName>
</protein>
<dbReference type="EMBL" id="MBDN02000225">
    <property type="protein sequence ID" value="RLN77799.1"/>
    <property type="molecule type" value="Genomic_DNA"/>
</dbReference>
<reference evidence="6 7" key="2">
    <citation type="submission" date="2018-07" db="EMBL/GenBank/DDBJ databases">
        <title>Genome sequencing of oomycete isolates from Chile give support for New Zealand origin for Phytophthora kernoviae and make available the first Nothophytophthora sp. genome.</title>
        <authorList>
            <person name="Studholme D.J."/>
            <person name="Sanfuentes E."/>
            <person name="Panda P."/>
            <person name="Hill R."/>
            <person name="Sambles C."/>
            <person name="Grant M."/>
            <person name="Williams N.M."/>
            <person name="Mcdougal R.L."/>
        </authorList>
    </citation>
    <scope>NUCLEOTIDE SEQUENCE [LARGE SCALE GENOMIC DNA]</scope>
    <source>
        <strain evidence="4">Chile2</strain>
        <strain evidence="5">Chile4</strain>
    </source>
</reference>
<gene>
    <name evidence="4" type="ORF">BBI17_006937</name>
    <name evidence="5" type="ORF">BBO99_00006463</name>
    <name evidence="2" type="ORF">JM16_006552</name>
    <name evidence="3" type="ORF">JM18_005777</name>
</gene>
<dbReference type="PANTHER" id="PTHR44329">
    <property type="entry name" value="SERINE/THREONINE-PROTEIN KINASE TNNI3K-RELATED"/>
    <property type="match status" value="1"/>
</dbReference>
<dbReference type="Proteomes" id="UP000285883">
    <property type="component" value="Unassembled WGS sequence"/>
</dbReference>
<dbReference type="EMBL" id="MAYM02001099">
    <property type="protein sequence ID" value="RLN26711.1"/>
    <property type="molecule type" value="Genomic_DNA"/>
</dbReference>
<evidence type="ECO:0000313" key="2">
    <source>
        <dbReference type="EMBL" id="KAG2520870.1"/>
    </source>
</evidence>
<accession>A0A3R7JXQ9</accession>
<organism evidence="5 6">
    <name type="scientific">Phytophthora kernoviae</name>
    <dbReference type="NCBI Taxonomy" id="325452"/>
    <lineage>
        <taxon>Eukaryota</taxon>
        <taxon>Sar</taxon>
        <taxon>Stramenopiles</taxon>
        <taxon>Oomycota</taxon>
        <taxon>Peronosporomycetes</taxon>
        <taxon>Peronosporales</taxon>
        <taxon>Peronosporaceae</taxon>
        <taxon>Phytophthora</taxon>
    </lineage>
</organism>
<dbReference type="EMBL" id="JPWV03000222">
    <property type="protein sequence ID" value="KAG2520870.1"/>
    <property type="molecule type" value="Genomic_DNA"/>
</dbReference>
<evidence type="ECO:0000313" key="5">
    <source>
        <dbReference type="EMBL" id="RLN77799.1"/>
    </source>
</evidence>
<evidence type="ECO:0000313" key="6">
    <source>
        <dbReference type="Proteomes" id="UP000285624"/>
    </source>
</evidence>
<dbReference type="Proteomes" id="UP000285624">
    <property type="component" value="Unassembled WGS sequence"/>
</dbReference>
<dbReference type="PANTHER" id="PTHR44329:SF214">
    <property type="entry name" value="PROTEIN KINASE DOMAIN-CONTAINING PROTEIN"/>
    <property type="match status" value="1"/>
</dbReference>
<keyword evidence="6" id="KW-1185">Reference proteome</keyword>
<dbReference type="SUPFAM" id="SSF56112">
    <property type="entry name" value="Protein kinase-like (PK-like)"/>
    <property type="match status" value="1"/>
</dbReference>
<dbReference type="InterPro" id="IPR000719">
    <property type="entry name" value="Prot_kinase_dom"/>
</dbReference>
<dbReference type="PROSITE" id="PS50011">
    <property type="entry name" value="PROTEIN_KINASE_DOM"/>
    <property type="match status" value="1"/>
</dbReference>
<comment type="caution">
    <text evidence="5">The sequence shown here is derived from an EMBL/GenBank/DDBJ whole genome shotgun (WGS) entry which is preliminary data.</text>
</comment>
<dbReference type="InterPro" id="IPR051681">
    <property type="entry name" value="Ser/Thr_Kinases-Pseudokinases"/>
</dbReference>
<evidence type="ECO:0000313" key="3">
    <source>
        <dbReference type="EMBL" id="KAG2523469.1"/>
    </source>
</evidence>
<dbReference type="Pfam" id="PF00069">
    <property type="entry name" value="Pkinase"/>
    <property type="match status" value="1"/>
</dbReference>
<name>A0A3R7JXQ9_9STRA</name>
<dbReference type="GO" id="GO:0004674">
    <property type="term" value="F:protein serine/threonine kinase activity"/>
    <property type="evidence" value="ECO:0007669"/>
    <property type="project" value="TreeGrafter"/>
</dbReference>
<dbReference type="InterPro" id="IPR011009">
    <property type="entry name" value="Kinase-like_dom_sf"/>
</dbReference>
<evidence type="ECO:0000313" key="4">
    <source>
        <dbReference type="EMBL" id="RLN26711.1"/>
    </source>
</evidence>
<dbReference type="EMBL" id="JPWU03000181">
    <property type="protein sequence ID" value="KAG2523469.1"/>
    <property type="molecule type" value="Genomic_DNA"/>
</dbReference>
<sequence length="131" mass="14696">MLLPEMRGNLRQTNGFLTEAKLTATMDDPRIVNFADVAWNALSDLCVALEFMTCAHYSTITHCNFKSRNILLTDTLEAKLTDVSNSRERLDNTMAANVGTLLWMSPEVMLGKHCDMMADMFSFGVVLLELD</sequence>
<evidence type="ECO:0000259" key="1">
    <source>
        <dbReference type="PROSITE" id="PS50011"/>
    </source>
</evidence>
<dbReference type="Gene3D" id="1.10.510.10">
    <property type="entry name" value="Transferase(Phosphotransferase) domain 1"/>
    <property type="match status" value="1"/>
</dbReference>
<dbReference type="Proteomes" id="UP000785171">
    <property type="component" value="Unassembled WGS sequence"/>
</dbReference>